<protein>
    <recommendedName>
        <fullName evidence="4">F-box domain-containing protein</fullName>
    </recommendedName>
</protein>
<keyword evidence="3" id="KW-1185">Reference proteome</keyword>
<dbReference type="PANTHER" id="PTHR35546:SF105">
    <property type="entry name" value="OS05G0139200 PROTEIN"/>
    <property type="match status" value="1"/>
</dbReference>
<sequence length="288" mass="31978">MPKQNGPSYPDYGPFATAPLESDRHGPRLSSELIFPVRPGPRGGGGALLFKQEEHKSLAALSSFLSPVAGEIAKRSGKKNKKRNNPAASLNDDLIVEILARLPVKSLCRFNLVLDCCNGILLCRLLSESSSSSQDAPFRYLVCNLATESWVVLPDSGCGSKSRVTRLGFDPAISLHFHVFEFVENEHGYVEGVQIYSLTGAWSYKESKWDYETSLFHHDTRSVFLNGLLHLVTVQFGVVAVDDEGETWWMTTVPGYGVEEDVLLTPVQIASRIQEDVLFFRRAGFFLH</sequence>
<dbReference type="AlphaFoldDB" id="A0A1E5UJN3"/>
<comment type="caution">
    <text evidence="2">The sequence shown here is derived from an EMBL/GenBank/DDBJ whole genome shotgun (WGS) entry which is preliminary data.</text>
</comment>
<dbReference type="InterPro" id="IPR055290">
    <property type="entry name" value="At3g26010-like"/>
</dbReference>
<dbReference type="OrthoDB" id="581708at2759"/>
<evidence type="ECO:0000256" key="1">
    <source>
        <dbReference type="SAM" id="MobiDB-lite"/>
    </source>
</evidence>
<organism evidence="2 3">
    <name type="scientific">Dichanthelium oligosanthes</name>
    <dbReference type="NCBI Taxonomy" id="888268"/>
    <lineage>
        <taxon>Eukaryota</taxon>
        <taxon>Viridiplantae</taxon>
        <taxon>Streptophyta</taxon>
        <taxon>Embryophyta</taxon>
        <taxon>Tracheophyta</taxon>
        <taxon>Spermatophyta</taxon>
        <taxon>Magnoliopsida</taxon>
        <taxon>Liliopsida</taxon>
        <taxon>Poales</taxon>
        <taxon>Poaceae</taxon>
        <taxon>PACMAD clade</taxon>
        <taxon>Panicoideae</taxon>
        <taxon>Panicodae</taxon>
        <taxon>Paniceae</taxon>
        <taxon>Dichantheliinae</taxon>
        <taxon>Dichanthelium</taxon>
    </lineage>
</organism>
<accession>A0A1E5UJN3</accession>
<dbReference type="EMBL" id="LWDX02074800">
    <property type="protein sequence ID" value="OEL13090.1"/>
    <property type="molecule type" value="Genomic_DNA"/>
</dbReference>
<gene>
    <name evidence="2" type="ORF">BAE44_0025891</name>
</gene>
<dbReference type="STRING" id="888268.A0A1E5UJN3"/>
<dbReference type="Proteomes" id="UP000095767">
    <property type="component" value="Unassembled WGS sequence"/>
</dbReference>
<dbReference type="PANTHER" id="PTHR35546">
    <property type="entry name" value="F-BOX PROTEIN INTERACTION DOMAIN PROTEIN-RELATED"/>
    <property type="match status" value="1"/>
</dbReference>
<evidence type="ECO:0000313" key="2">
    <source>
        <dbReference type="EMBL" id="OEL13090.1"/>
    </source>
</evidence>
<feature type="region of interest" description="Disordered" evidence="1">
    <location>
        <begin position="1"/>
        <end position="38"/>
    </location>
</feature>
<dbReference type="SUPFAM" id="SSF81383">
    <property type="entry name" value="F-box domain"/>
    <property type="match status" value="1"/>
</dbReference>
<evidence type="ECO:0000313" key="3">
    <source>
        <dbReference type="Proteomes" id="UP000095767"/>
    </source>
</evidence>
<dbReference type="InterPro" id="IPR036047">
    <property type="entry name" value="F-box-like_dom_sf"/>
</dbReference>
<evidence type="ECO:0008006" key="4">
    <source>
        <dbReference type="Google" id="ProtNLM"/>
    </source>
</evidence>
<proteinExistence type="predicted"/>
<name>A0A1E5UJN3_9POAL</name>
<reference evidence="2 3" key="1">
    <citation type="submission" date="2016-09" db="EMBL/GenBank/DDBJ databases">
        <title>The draft genome of Dichanthelium oligosanthes: A C3 panicoid grass species.</title>
        <authorList>
            <person name="Studer A.J."/>
            <person name="Schnable J.C."/>
            <person name="Brutnell T.P."/>
        </authorList>
    </citation>
    <scope>NUCLEOTIDE SEQUENCE [LARGE SCALE GENOMIC DNA]</scope>
    <source>
        <strain evidence="3">cv. Kellogg 1175</strain>
        <tissue evidence="2">Leaf</tissue>
    </source>
</reference>